<keyword evidence="2" id="KW-1185">Reference proteome</keyword>
<evidence type="ECO:0000313" key="1">
    <source>
        <dbReference type="EMBL" id="MDY3558221.1"/>
    </source>
</evidence>
<dbReference type="RefSeq" id="WP_320685179.1">
    <property type="nucleotide sequence ID" value="NZ_JAXBLV010000020.1"/>
</dbReference>
<comment type="caution">
    <text evidence="1">The sequence shown here is derived from an EMBL/GenBank/DDBJ whole genome shotgun (WGS) entry which is preliminary data.</text>
</comment>
<sequence length="151" mass="17217">MTDFTNWSPFEFEPETSGAAVYEFRIVVGGNPLTLGRMLSSDPSGVLVIGCTGNMYRRWCQSQTARSKCYGSSTLNLLYYLEHYSPLPERHPTAVYEYRYAVAESPVQAKVWEERLLKRYFRTFGELPPLNSTLPKRYGNYEDPDFGTGTG</sequence>
<reference evidence="2" key="1">
    <citation type="journal article" date="2023" name="Mar. Drugs">
        <title>Gemmata algarum, a Novel Planctomycete Isolated from an Algal Mat, Displays Antimicrobial Activity.</title>
        <authorList>
            <person name="Kumar G."/>
            <person name="Kallscheuer N."/>
            <person name="Kashif M."/>
            <person name="Ahamad S."/>
            <person name="Jagadeeshwari U."/>
            <person name="Pannikurungottu S."/>
            <person name="Haufschild T."/>
            <person name="Kabuu M."/>
            <person name="Sasikala C."/>
            <person name="Jogler C."/>
            <person name="Ramana C."/>
        </authorList>
    </citation>
    <scope>NUCLEOTIDE SEQUENCE [LARGE SCALE GENOMIC DNA]</scope>
    <source>
        <strain evidence="2">JC673</strain>
    </source>
</reference>
<protein>
    <submittedName>
        <fullName evidence="1">Uncharacterized protein</fullName>
    </submittedName>
</protein>
<accession>A0ABU5EWY3</accession>
<dbReference type="Proteomes" id="UP001272242">
    <property type="component" value="Unassembled WGS sequence"/>
</dbReference>
<gene>
    <name evidence="1" type="ORF">R5W23_003130</name>
</gene>
<evidence type="ECO:0000313" key="2">
    <source>
        <dbReference type="Proteomes" id="UP001272242"/>
    </source>
</evidence>
<proteinExistence type="predicted"/>
<dbReference type="EMBL" id="JAXBLV010000020">
    <property type="protein sequence ID" value="MDY3558221.1"/>
    <property type="molecule type" value="Genomic_DNA"/>
</dbReference>
<name>A0ABU5EWY3_9BACT</name>
<organism evidence="1 2">
    <name type="scientific">Gemmata algarum</name>
    <dbReference type="NCBI Taxonomy" id="2975278"/>
    <lineage>
        <taxon>Bacteria</taxon>
        <taxon>Pseudomonadati</taxon>
        <taxon>Planctomycetota</taxon>
        <taxon>Planctomycetia</taxon>
        <taxon>Gemmatales</taxon>
        <taxon>Gemmataceae</taxon>
        <taxon>Gemmata</taxon>
    </lineage>
</organism>